<feature type="region of interest" description="Disordered" evidence="1">
    <location>
        <begin position="1"/>
        <end position="37"/>
    </location>
</feature>
<evidence type="ECO:0000256" key="1">
    <source>
        <dbReference type="SAM" id="MobiDB-lite"/>
    </source>
</evidence>
<gene>
    <name evidence="2" type="ORF">K469DRAFT_809204</name>
</gene>
<feature type="region of interest" description="Disordered" evidence="1">
    <location>
        <begin position="76"/>
        <end position="152"/>
    </location>
</feature>
<dbReference type="AlphaFoldDB" id="A0A6A6EIU6"/>
<keyword evidence="3" id="KW-1185">Reference proteome</keyword>
<evidence type="ECO:0000313" key="3">
    <source>
        <dbReference type="Proteomes" id="UP000800200"/>
    </source>
</evidence>
<dbReference type="Proteomes" id="UP000800200">
    <property type="component" value="Unassembled WGS sequence"/>
</dbReference>
<reference evidence="2" key="1">
    <citation type="journal article" date="2020" name="Stud. Mycol.">
        <title>101 Dothideomycetes genomes: a test case for predicting lifestyles and emergence of pathogens.</title>
        <authorList>
            <person name="Haridas S."/>
            <person name="Albert R."/>
            <person name="Binder M."/>
            <person name="Bloem J."/>
            <person name="Labutti K."/>
            <person name="Salamov A."/>
            <person name="Andreopoulos B."/>
            <person name="Baker S."/>
            <person name="Barry K."/>
            <person name="Bills G."/>
            <person name="Bluhm B."/>
            <person name="Cannon C."/>
            <person name="Castanera R."/>
            <person name="Culley D."/>
            <person name="Daum C."/>
            <person name="Ezra D."/>
            <person name="Gonzalez J."/>
            <person name="Henrissat B."/>
            <person name="Kuo A."/>
            <person name="Liang C."/>
            <person name="Lipzen A."/>
            <person name="Lutzoni F."/>
            <person name="Magnuson J."/>
            <person name="Mondo S."/>
            <person name="Nolan M."/>
            <person name="Ohm R."/>
            <person name="Pangilinan J."/>
            <person name="Park H.-J."/>
            <person name="Ramirez L."/>
            <person name="Alfaro M."/>
            <person name="Sun H."/>
            <person name="Tritt A."/>
            <person name="Yoshinaga Y."/>
            <person name="Zwiers L.-H."/>
            <person name="Turgeon B."/>
            <person name="Goodwin S."/>
            <person name="Spatafora J."/>
            <person name="Crous P."/>
            <person name="Grigoriev I."/>
        </authorList>
    </citation>
    <scope>NUCLEOTIDE SEQUENCE</scope>
    <source>
        <strain evidence="2">CBS 207.26</strain>
    </source>
</reference>
<feature type="compositionally biased region" description="Basic and acidic residues" evidence="1">
    <location>
        <begin position="15"/>
        <end position="27"/>
    </location>
</feature>
<name>A0A6A6EIU6_9PEZI</name>
<sequence>MGQDQKSGRTGEGGRFPEPRRRRDGEPAHVVGEQGLGDVLPACQAITVHEEVMERGPHGAEEVVHVLEEPGVRDAAAGKGGCRAAQHGDAGEEALLPDDPTAQEAALGGVPRRQRQCVEGGQVPRLAGEQLVRPSATDQEGWHRGRGCHREP</sequence>
<evidence type="ECO:0000313" key="2">
    <source>
        <dbReference type="EMBL" id="KAF2191604.1"/>
    </source>
</evidence>
<protein>
    <submittedName>
        <fullName evidence="2">Uncharacterized protein</fullName>
    </submittedName>
</protein>
<dbReference type="EMBL" id="ML994617">
    <property type="protein sequence ID" value="KAF2191604.1"/>
    <property type="molecule type" value="Genomic_DNA"/>
</dbReference>
<organism evidence="2 3">
    <name type="scientific">Zopfia rhizophila CBS 207.26</name>
    <dbReference type="NCBI Taxonomy" id="1314779"/>
    <lineage>
        <taxon>Eukaryota</taxon>
        <taxon>Fungi</taxon>
        <taxon>Dikarya</taxon>
        <taxon>Ascomycota</taxon>
        <taxon>Pezizomycotina</taxon>
        <taxon>Dothideomycetes</taxon>
        <taxon>Dothideomycetes incertae sedis</taxon>
        <taxon>Zopfiaceae</taxon>
        <taxon>Zopfia</taxon>
    </lineage>
</organism>
<proteinExistence type="predicted"/>
<feature type="compositionally biased region" description="Basic and acidic residues" evidence="1">
    <location>
        <begin position="140"/>
        <end position="152"/>
    </location>
</feature>
<accession>A0A6A6EIU6</accession>